<comment type="caution">
    <text evidence="13">The sequence shown here is derived from an EMBL/GenBank/DDBJ whole genome shotgun (WGS) entry which is preliminary data.</text>
</comment>
<evidence type="ECO:0000256" key="2">
    <source>
        <dbReference type="ARBA" id="ARBA00006490"/>
    </source>
</evidence>
<keyword evidence="4" id="KW-0808">Transferase</keyword>
<accession>A0A8J7FUW4</accession>
<dbReference type="PROSITE" id="PS00595">
    <property type="entry name" value="AA_TRANSFER_CLASS_5"/>
    <property type="match status" value="1"/>
</dbReference>
<evidence type="ECO:0000256" key="1">
    <source>
        <dbReference type="ARBA" id="ARBA00001933"/>
    </source>
</evidence>
<dbReference type="GO" id="GO:0031071">
    <property type="term" value="F:cysteine desulfurase activity"/>
    <property type="evidence" value="ECO:0007669"/>
    <property type="project" value="UniProtKB-EC"/>
</dbReference>
<dbReference type="Proteomes" id="UP000640333">
    <property type="component" value="Unassembled WGS sequence"/>
</dbReference>
<evidence type="ECO:0000256" key="10">
    <source>
        <dbReference type="ARBA" id="ARBA00050776"/>
    </source>
</evidence>
<dbReference type="GO" id="GO:0051537">
    <property type="term" value="F:2 iron, 2 sulfur cluster binding"/>
    <property type="evidence" value="ECO:0007669"/>
    <property type="project" value="UniProtKB-KW"/>
</dbReference>
<evidence type="ECO:0000256" key="4">
    <source>
        <dbReference type="ARBA" id="ARBA00022679"/>
    </source>
</evidence>
<dbReference type="RefSeq" id="WP_193953327.1">
    <property type="nucleotide sequence ID" value="NZ_JADEYS010000010.1"/>
</dbReference>
<dbReference type="FunFam" id="3.40.640.10:FF:000003">
    <property type="entry name" value="Cysteine desulfurase IscS"/>
    <property type="match status" value="1"/>
</dbReference>
<feature type="domain" description="Aminotransferase class V" evidence="12">
    <location>
        <begin position="2"/>
        <end position="350"/>
    </location>
</feature>
<dbReference type="AlphaFoldDB" id="A0A8J7FUW4"/>
<keyword evidence="9" id="KW-0411">Iron-sulfur</keyword>
<comment type="cofactor">
    <cofactor evidence="1 11">
        <name>pyridoxal 5'-phosphate</name>
        <dbReference type="ChEBI" id="CHEBI:597326"/>
    </cofactor>
</comment>
<protein>
    <recommendedName>
        <fullName evidence="3">cysteine desulfurase</fullName>
        <ecNumber evidence="3">2.8.1.7</ecNumber>
    </recommendedName>
</protein>
<evidence type="ECO:0000256" key="11">
    <source>
        <dbReference type="RuleBase" id="RU004504"/>
    </source>
</evidence>
<dbReference type="Gene3D" id="3.90.1150.10">
    <property type="entry name" value="Aspartate Aminotransferase, domain 1"/>
    <property type="match status" value="1"/>
</dbReference>
<dbReference type="SUPFAM" id="SSF53383">
    <property type="entry name" value="PLP-dependent transferases"/>
    <property type="match status" value="1"/>
</dbReference>
<evidence type="ECO:0000256" key="8">
    <source>
        <dbReference type="ARBA" id="ARBA00023004"/>
    </source>
</evidence>
<name>A0A8J7FUW4_9GAMM</name>
<evidence type="ECO:0000313" key="14">
    <source>
        <dbReference type="Proteomes" id="UP000640333"/>
    </source>
</evidence>
<keyword evidence="7" id="KW-0663">Pyridoxal phosphate</keyword>
<sequence>MIYLDYAASTPLPKAILETMIPWFCEDFGNPSSSHYQGRKAAKAVERAREIIADKIGAYPSEIVFTSGATESNNLALKGIALARRDKGRHIITSSIEHKCILSICNYLENEGFEITYVEPNKYGEITSASISKVIRDDTIIVSISHVNNELGTTQPIREIGALCFDKGVLFHTDAAQSFCKLDINVDDMYIDLMSVSAHKCYGPKGIGALYIRDLRETKVDPVIHGAGQELGLRGGTLASPLIIGMGEAVSQSGLYIDQVAIGEVRSAFLNELGKYCSYTINGGVSVIPNILNITIQKLDIQSLMRDEELAISQGSACSSMAIDISHVLRAIGLSFEQGEKTLRISLGYGYTPQKAKAAAATLAKHIS</sequence>
<comment type="similarity">
    <text evidence="2">Belongs to the class-V pyridoxal-phosphate-dependent aminotransferase family. NifS/IscS subfamily.</text>
</comment>
<dbReference type="InterPro" id="IPR016454">
    <property type="entry name" value="Cysteine_dSase"/>
</dbReference>
<dbReference type="InterPro" id="IPR015424">
    <property type="entry name" value="PyrdxlP-dep_Trfase"/>
</dbReference>
<dbReference type="Gene3D" id="3.40.640.10">
    <property type="entry name" value="Type I PLP-dependent aspartate aminotransferase-like (Major domain)"/>
    <property type="match status" value="1"/>
</dbReference>
<keyword evidence="14" id="KW-1185">Reference proteome</keyword>
<evidence type="ECO:0000256" key="6">
    <source>
        <dbReference type="ARBA" id="ARBA00022723"/>
    </source>
</evidence>
<dbReference type="PANTHER" id="PTHR11601:SF34">
    <property type="entry name" value="CYSTEINE DESULFURASE"/>
    <property type="match status" value="1"/>
</dbReference>
<comment type="catalytic activity">
    <reaction evidence="10">
        <text>(sulfur carrier)-H + L-cysteine = (sulfur carrier)-SH + L-alanine</text>
        <dbReference type="Rhea" id="RHEA:43892"/>
        <dbReference type="Rhea" id="RHEA-COMP:14737"/>
        <dbReference type="Rhea" id="RHEA-COMP:14739"/>
        <dbReference type="ChEBI" id="CHEBI:29917"/>
        <dbReference type="ChEBI" id="CHEBI:35235"/>
        <dbReference type="ChEBI" id="CHEBI:57972"/>
        <dbReference type="ChEBI" id="CHEBI:64428"/>
        <dbReference type="EC" id="2.8.1.7"/>
    </reaction>
</comment>
<organism evidence="13 14">
    <name type="scientific">Pontibacterium sinense</name>
    <dbReference type="NCBI Taxonomy" id="2781979"/>
    <lineage>
        <taxon>Bacteria</taxon>
        <taxon>Pseudomonadati</taxon>
        <taxon>Pseudomonadota</taxon>
        <taxon>Gammaproteobacteria</taxon>
        <taxon>Oceanospirillales</taxon>
        <taxon>Oceanospirillaceae</taxon>
        <taxon>Pontibacterium</taxon>
    </lineage>
</organism>
<dbReference type="EMBL" id="JADEYS010000010">
    <property type="protein sequence ID" value="MBE9397770.1"/>
    <property type="molecule type" value="Genomic_DNA"/>
</dbReference>
<dbReference type="InterPro" id="IPR015422">
    <property type="entry name" value="PyrdxlP-dep_Trfase_small"/>
</dbReference>
<gene>
    <name evidence="13" type="ORF">IOQ59_10925</name>
</gene>
<evidence type="ECO:0000256" key="7">
    <source>
        <dbReference type="ARBA" id="ARBA00022898"/>
    </source>
</evidence>
<keyword evidence="5" id="KW-0001">2Fe-2S</keyword>
<keyword evidence="6" id="KW-0479">Metal-binding</keyword>
<dbReference type="Pfam" id="PF00266">
    <property type="entry name" value="Aminotran_5"/>
    <property type="match status" value="1"/>
</dbReference>
<reference evidence="13" key="1">
    <citation type="submission" date="2020-10" db="EMBL/GenBank/DDBJ databases">
        <title>Bacterium isolated from coastal waters sediment.</title>
        <authorList>
            <person name="Chen R.-J."/>
            <person name="Lu D.-C."/>
            <person name="Zhu K.-L."/>
            <person name="Du Z.-J."/>
        </authorList>
    </citation>
    <scope>NUCLEOTIDE SEQUENCE</scope>
    <source>
        <strain evidence="13">N1Y112</strain>
    </source>
</reference>
<dbReference type="InterPro" id="IPR020578">
    <property type="entry name" value="Aminotrans_V_PyrdxlP_BS"/>
</dbReference>
<proteinExistence type="inferred from homology"/>
<evidence type="ECO:0000256" key="3">
    <source>
        <dbReference type="ARBA" id="ARBA00012239"/>
    </source>
</evidence>
<evidence type="ECO:0000313" key="13">
    <source>
        <dbReference type="EMBL" id="MBE9397770.1"/>
    </source>
</evidence>
<evidence type="ECO:0000256" key="9">
    <source>
        <dbReference type="ARBA" id="ARBA00023014"/>
    </source>
</evidence>
<dbReference type="PIRSF" id="PIRSF005572">
    <property type="entry name" value="NifS"/>
    <property type="match status" value="1"/>
</dbReference>
<dbReference type="InterPro" id="IPR015421">
    <property type="entry name" value="PyrdxlP-dep_Trfase_major"/>
</dbReference>
<keyword evidence="8" id="KW-0408">Iron</keyword>
<dbReference type="PANTHER" id="PTHR11601">
    <property type="entry name" value="CYSTEINE DESULFURYLASE FAMILY MEMBER"/>
    <property type="match status" value="1"/>
</dbReference>
<evidence type="ECO:0000256" key="5">
    <source>
        <dbReference type="ARBA" id="ARBA00022714"/>
    </source>
</evidence>
<evidence type="ECO:0000259" key="12">
    <source>
        <dbReference type="Pfam" id="PF00266"/>
    </source>
</evidence>
<dbReference type="GO" id="GO:0046872">
    <property type="term" value="F:metal ion binding"/>
    <property type="evidence" value="ECO:0007669"/>
    <property type="project" value="UniProtKB-KW"/>
</dbReference>
<dbReference type="InterPro" id="IPR000192">
    <property type="entry name" value="Aminotrans_V_dom"/>
</dbReference>
<dbReference type="EC" id="2.8.1.7" evidence="3"/>